<dbReference type="InterPro" id="IPR002559">
    <property type="entry name" value="Transposase_11"/>
</dbReference>
<comment type="caution">
    <text evidence="3">The sequence shown here is derived from an EMBL/GenBank/DDBJ whole genome shotgun (WGS) entry which is preliminary data.</text>
</comment>
<dbReference type="Proteomes" id="UP000267691">
    <property type="component" value="Unassembled WGS sequence"/>
</dbReference>
<evidence type="ECO:0000313" key="3">
    <source>
        <dbReference type="EMBL" id="RSI86661.1"/>
    </source>
</evidence>
<accession>A0A428D3F7</accession>
<feature type="domain" description="Transposase InsH N-terminal" evidence="2">
    <location>
        <begin position="19"/>
        <end position="111"/>
    </location>
</feature>
<dbReference type="GO" id="GO:0003677">
    <property type="term" value="F:DNA binding"/>
    <property type="evidence" value="ECO:0007669"/>
    <property type="project" value="InterPro"/>
</dbReference>
<organism evidence="3 4">
    <name type="scientific">Streptococcus mitis</name>
    <dbReference type="NCBI Taxonomy" id="28037"/>
    <lineage>
        <taxon>Bacteria</taxon>
        <taxon>Bacillati</taxon>
        <taxon>Bacillota</taxon>
        <taxon>Bacilli</taxon>
        <taxon>Lactobacillales</taxon>
        <taxon>Streptococcaceae</taxon>
        <taxon>Streptococcus</taxon>
        <taxon>Streptococcus mitis group</taxon>
    </lineage>
</organism>
<feature type="domain" description="Transposase IS4-like" evidence="1">
    <location>
        <begin position="243"/>
        <end position="330"/>
    </location>
</feature>
<dbReference type="PANTHER" id="PTHR35604">
    <property type="entry name" value="TRANSPOSASE INSH FOR INSERTION SEQUENCE ELEMENT IS5A-RELATED"/>
    <property type="match status" value="1"/>
</dbReference>
<dbReference type="InterPro" id="IPR008490">
    <property type="entry name" value="Transposase_InsH_N"/>
</dbReference>
<dbReference type="GO" id="GO:0006313">
    <property type="term" value="P:DNA transposition"/>
    <property type="evidence" value="ECO:0007669"/>
    <property type="project" value="InterPro"/>
</dbReference>
<reference evidence="3 4" key="1">
    <citation type="submission" date="2018-11" db="EMBL/GenBank/DDBJ databases">
        <title>Species Designations Belie Phenotypic and Genotypic Heterogeneity in Oral Streptococci.</title>
        <authorList>
            <person name="Velsko I."/>
        </authorList>
    </citation>
    <scope>NUCLEOTIDE SEQUENCE [LARGE SCALE GENOMIC DNA]</scope>
    <source>
        <strain evidence="3 4">KLC12</strain>
    </source>
</reference>
<name>A0A428D3F7_STRMT</name>
<sequence>MLDNQLSMDVSPYSSLYDIVVPKTHFLRQLTELCDFRFIYDELEKNYRPDFGRKAYLPIMMFKYLLLKDIYKLSDVDVVGRSLSDMDFKFFLGLAPEDSVIEPSSLTKFRKLRIKDDKLLDVLIQKSVQIALEHNLIKSKILIVDATHTKSHYNHKKPQEILRERSKALRKTIYQHSEDIKIEFPKKPQEDNLEAELTYTEELMAVVEKHKELLALPAVSQKFNYRKEAVDDDLEHLEASVKEEARLGHKTADSSFYGYKSHIAMTDERIITACVVTSDEQSDGKYLPELYAKTKENSLDIETIIGDAAYSGKNNIQLTRKEKIHLVSKLNPSVFQ</sequence>
<evidence type="ECO:0000259" key="2">
    <source>
        <dbReference type="Pfam" id="PF05598"/>
    </source>
</evidence>
<dbReference type="GO" id="GO:0004803">
    <property type="term" value="F:transposase activity"/>
    <property type="evidence" value="ECO:0007669"/>
    <property type="project" value="InterPro"/>
</dbReference>
<gene>
    <name evidence="3" type="ORF">D8853_05685</name>
</gene>
<evidence type="ECO:0000313" key="4">
    <source>
        <dbReference type="Proteomes" id="UP000267691"/>
    </source>
</evidence>
<dbReference type="PANTHER" id="PTHR35604:SF2">
    <property type="entry name" value="TRANSPOSASE INSH FOR INSERTION SEQUENCE ELEMENT IS5A-RELATED"/>
    <property type="match status" value="1"/>
</dbReference>
<dbReference type="Pfam" id="PF05598">
    <property type="entry name" value="DUF772"/>
    <property type="match status" value="1"/>
</dbReference>
<evidence type="ECO:0000259" key="1">
    <source>
        <dbReference type="Pfam" id="PF01609"/>
    </source>
</evidence>
<dbReference type="EMBL" id="RJNT01000003">
    <property type="protein sequence ID" value="RSI86661.1"/>
    <property type="molecule type" value="Genomic_DNA"/>
</dbReference>
<dbReference type="AlphaFoldDB" id="A0A428D3F7"/>
<protein>
    <submittedName>
        <fullName evidence="3">Transposase DDE domain protein</fullName>
    </submittedName>
</protein>
<proteinExistence type="predicted"/>
<dbReference type="Pfam" id="PF01609">
    <property type="entry name" value="DDE_Tnp_1"/>
    <property type="match status" value="1"/>
</dbReference>